<proteinExistence type="predicted"/>
<evidence type="ECO:0000256" key="11">
    <source>
        <dbReference type="ARBA" id="ARBA00040510"/>
    </source>
</evidence>
<keyword evidence="16" id="KW-1185">Reference proteome</keyword>
<dbReference type="Pfam" id="PF00054">
    <property type="entry name" value="Laminin_G_1"/>
    <property type="match status" value="1"/>
</dbReference>
<dbReference type="Bgee" id="ENSELUG00000014170">
    <property type="expression patterns" value="Expressed in liver and 9 other cell types or tissues"/>
</dbReference>
<sequence>MGLLNTTTGELLVSLCLTLLVWGAEGQGTGKVKLVLGSEEINLGQHQGTWAPLMQTRENLTQVKSIRSTFLFRTFDPEGVVFYGDTLNGKDWFILALKDGIPEMQIGKADILVSMHGGPKINDGKWHLLEISNNGDFVRLNVDSQKEVIVGLKSKMTESVLQGQIRLAIGGILVSPENLLVPFQPAMDGCIRQGNWLNLSMPWETQQLGEPRPCYANIEPGSYFTGAGVATFNTTELPAYQTEDIGITISIQGDSSMLNGTILSLKTPGEEIATTRLIVDNDLKNIKLTIRTIESISKSIRFTKLTLTLKKNQLNMKTDETEMKLESDDIPDYLSRWKEGMILAFGGLQEDRAPDNSNQYLKGCLAKIQVLGQDVDLDRALYKDASISSHSCPS</sequence>
<evidence type="ECO:0000256" key="12">
    <source>
        <dbReference type="PROSITE-ProRule" id="PRU00122"/>
    </source>
</evidence>
<feature type="domain" description="Laminin G" evidence="14">
    <location>
        <begin position="40"/>
        <end position="214"/>
    </location>
</feature>
<dbReference type="InterPro" id="IPR013320">
    <property type="entry name" value="ConA-like_dom_sf"/>
</dbReference>
<keyword evidence="8" id="KW-1015">Disulfide bond</keyword>
<comment type="subcellular location">
    <subcellularLocation>
        <location evidence="1">Secreted</location>
    </subcellularLocation>
</comment>
<feature type="signal peptide" evidence="13">
    <location>
        <begin position="1"/>
        <end position="26"/>
    </location>
</feature>
<dbReference type="Ensembl" id="ENSELUT00000022802.3">
    <property type="protein sequence ID" value="ENSELUP00000014099.3"/>
    <property type="gene ID" value="ENSELUG00000014170.3"/>
</dbReference>
<keyword evidence="9" id="KW-0325">Glycoprotein</keyword>
<evidence type="ECO:0000256" key="9">
    <source>
        <dbReference type="ARBA" id="ARBA00023180"/>
    </source>
</evidence>
<keyword evidence="7" id="KW-0446">Lipid-binding</keyword>
<dbReference type="GO" id="GO:0005576">
    <property type="term" value="C:extracellular region"/>
    <property type="evidence" value="ECO:0007669"/>
    <property type="project" value="UniProtKB-SubCell"/>
</dbReference>
<dbReference type="FunCoup" id="A0A3P8YBY8">
    <property type="interactions" value="329"/>
</dbReference>
<comment type="caution">
    <text evidence="12">Lacks conserved residue(s) required for the propagation of feature annotation.</text>
</comment>
<dbReference type="SUPFAM" id="SSF49899">
    <property type="entry name" value="Concanavalin A-like lectins/glucanases"/>
    <property type="match status" value="2"/>
</dbReference>
<comment type="function">
    <text evidence="10">Functions as an androgen transport protein, but may also be involved in receptor mediated processes. Each dimer binds one molecule of steroid. Specific for 5-alpha-dihydrotestosterone, testosterone, and 17-beta-estradiol. Regulates the plasma metabolic clearance rate of steroid hormones by controlling their plasma concentration.</text>
</comment>
<dbReference type="CDD" id="cd00110">
    <property type="entry name" value="LamG"/>
    <property type="match status" value="1"/>
</dbReference>
<dbReference type="PANTHER" id="PTHR24040:SF3">
    <property type="entry name" value="SEX HORMONE-BINDING GLOBULIN"/>
    <property type="match status" value="1"/>
</dbReference>
<dbReference type="GeneTree" id="ENSGT00940000154035"/>
<dbReference type="Gene3D" id="2.60.120.200">
    <property type="match status" value="2"/>
</dbReference>
<dbReference type="InterPro" id="IPR001791">
    <property type="entry name" value="Laminin_G"/>
</dbReference>
<dbReference type="GO" id="GO:0005496">
    <property type="term" value="F:steroid binding"/>
    <property type="evidence" value="ECO:0007669"/>
    <property type="project" value="UniProtKB-KW"/>
</dbReference>
<evidence type="ECO:0000256" key="8">
    <source>
        <dbReference type="ARBA" id="ARBA00023157"/>
    </source>
</evidence>
<evidence type="ECO:0000256" key="3">
    <source>
        <dbReference type="ARBA" id="ARBA00022525"/>
    </source>
</evidence>
<dbReference type="STRING" id="8010.ENSELUP00000014099"/>
<dbReference type="AlphaFoldDB" id="A0A3P8YBY8"/>
<feature type="chain" id="PRO_5044203345" description="Sex hormone-binding globulin" evidence="13">
    <location>
        <begin position="27"/>
        <end position="394"/>
    </location>
</feature>
<evidence type="ECO:0000256" key="7">
    <source>
        <dbReference type="ARBA" id="ARBA00023121"/>
    </source>
</evidence>
<reference evidence="15" key="3">
    <citation type="submission" date="2025-08" db="UniProtKB">
        <authorList>
            <consortium name="Ensembl"/>
        </authorList>
    </citation>
    <scope>IDENTIFICATION</scope>
</reference>
<dbReference type="PROSITE" id="PS50025">
    <property type="entry name" value="LAM_G_DOMAIN"/>
    <property type="match status" value="1"/>
</dbReference>
<keyword evidence="5 13" id="KW-0732">Signal</keyword>
<dbReference type="OMA" id="FPLMQIS"/>
<keyword evidence="6" id="KW-0677">Repeat</keyword>
<dbReference type="InParanoid" id="A0A3P8YBY8"/>
<comment type="subunit">
    <text evidence="2">Homodimer.</text>
</comment>
<evidence type="ECO:0000313" key="15">
    <source>
        <dbReference type="Ensembl" id="ENSELUP00000014099.3"/>
    </source>
</evidence>
<accession>A0A3P8YBY8</accession>
<evidence type="ECO:0000256" key="4">
    <source>
        <dbReference type="ARBA" id="ARBA00022665"/>
    </source>
</evidence>
<dbReference type="OrthoDB" id="6275838at2759"/>
<dbReference type="Proteomes" id="UP000265140">
    <property type="component" value="Chromosome 24"/>
</dbReference>
<gene>
    <name evidence="15" type="primary">SHBG</name>
</gene>
<dbReference type="RefSeq" id="XP_010886196.2">
    <property type="nucleotide sequence ID" value="XM_010887894.5"/>
</dbReference>
<evidence type="ECO:0000256" key="1">
    <source>
        <dbReference type="ARBA" id="ARBA00004613"/>
    </source>
</evidence>
<evidence type="ECO:0000256" key="6">
    <source>
        <dbReference type="ARBA" id="ARBA00022737"/>
    </source>
</evidence>
<evidence type="ECO:0000256" key="2">
    <source>
        <dbReference type="ARBA" id="ARBA00011738"/>
    </source>
</evidence>
<dbReference type="PANTHER" id="PTHR24040">
    <property type="entry name" value="LAMININ G-LIKE DOMAIN-CONTAINING PROTEIN"/>
    <property type="match status" value="1"/>
</dbReference>
<evidence type="ECO:0000256" key="13">
    <source>
        <dbReference type="SAM" id="SignalP"/>
    </source>
</evidence>
<dbReference type="FunFam" id="2.60.120.200:FF:000107">
    <property type="entry name" value="Sex hormone-binding globulin"/>
    <property type="match status" value="1"/>
</dbReference>
<evidence type="ECO:0000313" key="16">
    <source>
        <dbReference type="Proteomes" id="UP000265140"/>
    </source>
</evidence>
<evidence type="ECO:0000259" key="14">
    <source>
        <dbReference type="PROSITE" id="PS50025"/>
    </source>
</evidence>
<dbReference type="SMART" id="SM00282">
    <property type="entry name" value="LamG"/>
    <property type="match status" value="1"/>
</dbReference>
<dbReference type="RefSeq" id="XP_019898944.2">
    <property type="nucleotide sequence ID" value="XM_020043385.3"/>
</dbReference>
<keyword evidence="3" id="KW-0964">Secreted</keyword>
<name>A0A3P8YBY8_ESOLU</name>
<evidence type="ECO:0000256" key="10">
    <source>
        <dbReference type="ARBA" id="ARBA00037620"/>
    </source>
</evidence>
<organism evidence="15 16">
    <name type="scientific">Esox lucius</name>
    <name type="common">Northern pike</name>
    <dbReference type="NCBI Taxonomy" id="8010"/>
    <lineage>
        <taxon>Eukaryota</taxon>
        <taxon>Metazoa</taxon>
        <taxon>Chordata</taxon>
        <taxon>Craniata</taxon>
        <taxon>Vertebrata</taxon>
        <taxon>Euteleostomi</taxon>
        <taxon>Actinopterygii</taxon>
        <taxon>Neopterygii</taxon>
        <taxon>Teleostei</taxon>
        <taxon>Protacanthopterygii</taxon>
        <taxon>Esociformes</taxon>
        <taxon>Esocidae</taxon>
        <taxon>Esox</taxon>
    </lineage>
</organism>
<protein>
    <recommendedName>
        <fullName evidence="11">Sex hormone-binding globulin</fullName>
    </recommendedName>
</protein>
<dbReference type="InterPro" id="IPR051145">
    <property type="entry name" value="GAS-SHBG-PROS"/>
</dbReference>
<reference evidence="16" key="1">
    <citation type="journal article" date="2014" name="PLoS ONE">
        <title>The genome and linkage map of the northern pike (Esox lucius): conserved synteny revealed between the salmonid sister group and the Neoteleostei.</title>
        <authorList>
            <person name="Rondeau E.B."/>
            <person name="Minkley D.R."/>
            <person name="Leong J.S."/>
            <person name="Messmer A.M."/>
            <person name="Jantzen J.R."/>
            <person name="von Schalburg K.R."/>
            <person name="Lemon C."/>
            <person name="Bird N.H."/>
            <person name="Koop B.F."/>
        </authorList>
    </citation>
    <scope>NUCLEOTIDE SEQUENCE</scope>
</reference>
<keyword evidence="4" id="KW-0754">Steroid-binding</keyword>
<reference evidence="15" key="4">
    <citation type="submission" date="2025-09" db="UniProtKB">
        <authorList>
            <consortium name="Ensembl"/>
        </authorList>
    </citation>
    <scope>IDENTIFICATION</scope>
</reference>
<evidence type="ECO:0000256" key="5">
    <source>
        <dbReference type="ARBA" id="ARBA00022729"/>
    </source>
</evidence>
<reference evidence="15" key="2">
    <citation type="submission" date="2020-02" db="EMBL/GenBank/DDBJ databases">
        <title>Esox lucius (northern pike) genome, fEsoLuc1, primary haplotype.</title>
        <authorList>
            <person name="Myers G."/>
            <person name="Karagic N."/>
            <person name="Meyer A."/>
            <person name="Pippel M."/>
            <person name="Reichard M."/>
            <person name="Winkler S."/>
            <person name="Tracey A."/>
            <person name="Sims Y."/>
            <person name="Howe K."/>
            <person name="Rhie A."/>
            <person name="Formenti G."/>
            <person name="Durbin R."/>
            <person name="Fedrigo O."/>
            <person name="Jarvis E.D."/>
        </authorList>
    </citation>
    <scope>NUCLEOTIDE SEQUENCE [LARGE SCALE GENOMIC DNA]</scope>
</reference>
<dbReference type="GeneID" id="105020685"/>